<reference evidence="1" key="1">
    <citation type="thesis" date="2021" institute="BYU ScholarsArchive" country="Provo, UT, USA">
        <title>Applications of and Algorithms for Genome Assembly and Genomic Analyses with an Emphasis on Marine Teleosts.</title>
        <authorList>
            <person name="Pickett B.D."/>
        </authorList>
    </citation>
    <scope>NUCLEOTIDE SEQUENCE</scope>
    <source>
        <strain evidence="1">HI-2016</strain>
    </source>
</reference>
<dbReference type="EMBL" id="JAFBMS010000010">
    <property type="protein sequence ID" value="KAG9349030.1"/>
    <property type="molecule type" value="Genomic_DNA"/>
</dbReference>
<keyword evidence="2" id="KW-1185">Reference proteome</keyword>
<accession>A0A8T2PAP0</accession>
<proteinExistence type="predicted"/>
<evidence type="ECO:0000313" key="1">
    <source>
        <dbReference type="EMBL" id="KAG9349030.1"/>
    </source>
</evidence>
<comment type="caution">
    <text evidence="1">The sequence shown here is derived from an EMBL/GenBank/DDBJ whole genome shotgun (WGS) entry which is preliminary data.</text>
</comment>
<name>A0A8T2PAP0_9TELE</name>
<dbReference type="Proteomes" id="UP000824540">
    <property type="component" value="Unassembled WGS sequence"/>
</dbReference>
<protein>
    <submittedName>
        <fullName evidence="1">Uncharacterized protein</fullName>
    </submittedName>
</protein>
<evidence type="ECO:0000313" key="2">
    <source>
        <dbReference type="Proteomes" id="UP000824540"/>
    </source>
</evidence>
<gene>
    <name evidence="1" type="ORF">JZ751_029348</name>
</gene>
<organism evidence="1 2">
    <name type="scientific">Albula glossodonta</name>
    <name type="common">roundjaw bonefish</name>
    <dbReference type="NCBI Taxonomy" id="121402"/>
    <lineage>
        <taxon>Eukaryota</taxon>
        <taxon>Metazoa</taxon>
        <taxon>Chordata</taxon>
        <taxon>Craniata</taxon>
        <taxon>Vertebrata</taxon>
        <taxon>Euteleostomi</taxon>
        <taxon>Actinopterygii</taxon>
        <taxon>Neopterygii</taxon>
        <taxon>Teleostei</taxon>
        <taxon>Albuliformes</taxon>
        <taxon>Albulidae</taxon>
        <taxon>Albula</taxon>
    </lineage>
</organism>
<dbReference type="AlphaFoldDB" id="A0A8T2PAP0"/>
<sequence>MVLDYIINDSPTVIFPCAVASSLLEREDMVIGCQFQNHRPDFGEERFIKSRDRIDQASPPQMCFAEADLNPALQRHLCTPEANHQCHPTMEISD</sequence>